<organism evidence="2 3">
    <name type="scientific">Crucibulum laeve</name>
    <dbReference type="NCBI Taxonomy" id="68775"/>
    <lineage>
        <taxon>Eukaryota</taxon>
        <taxon>Fungi</taxon>
        <taxon>Dikarya</taxon>
        <taxon>Basidiomycota</taxon>
        <taxon>Agaricomycotina</taxon>
        <taxon>Agaricomycetes</taxon>
        <taxon>Agaricomycetidae</taxon>
        <taxon>Agaricales</taxon>
        <taxon>Agaricineae</taxon>
        <taxon>Nidulariaceae</taxon>
        <taxon>Crucibulum</taxon>
    </lineage>
</organism>
<dbReference type="STRING" id="68775.A0A5C3LIY5"/>
<keyword evidence="3" id="KW-1185">Reference proteome</keyword>
<proteinExistence type="predicted"/>
<gene>
    <name evidence="2" type="ORF">BDQ12DRAFT_728087</name>
</gene>
<dbReference type="Proteomes" id="UP000308652">
    <property type="component" value="Unassembled WGS sequence"/>
</dbReference>
<sequence length="372" mass="41845">MQTQEEDHLKRKRNHGDGDEKQSGVRLGRGIRKVVDLYTNVDQLVHAADQYDANNDEQNEDDRVTEGQLAALVQDRHEHKRAKASVAVLPKLIPNFWAFIDNAGTLPDDLIKWYSELQRGANDARSDDVNRLKSAVAQWLNSEFSPPPNPLLSSDDRLHRGIQHDLVRAKIRNFEEGYELGTSARCLYQDYRGNPLDLEDGFLRSPLLVKTYLHIFTSPTSAKDVKAQRDDATGEEDLDSIAPPATYRRTLKTGCARKHIRKDVASTLNMGNKVTSRSIAYAAVQLLFALSSAPQWTTAHQGLDFRECYYYIVDFFDDVDDDPESAKHVQNLLKWWNKQIFPAAAPSGAIGTSKTRQKLAAQCAARKNTAPA</sequence>
<dbReference type="OrthoDB" id="2662502at2759"/>
<accession>A0A5C3LIY5</accession>
<evidence type="ECO:0000256" key="1">
    <source>
        <dbReference type="SAM" id="MobiDB-lite"/>
    </source>
</evidence>
<dbReference type="Pfam" id="PF20414">
    <property type="entry name" value="DUF6698"/>
    <property type="match status" value="1"/>
</dbReference>
<feature type="compositionally biased region" description="Basic and acidic residues" evidence="1">
    <location>
        <begin position="1"/>
        <end position="23"/>
    </location>
</feature>
<dbReference type="AlphaFoldDB" id="A0A5C3LIY5"/>
<evidence type="ECO:0000313" key="2">
    <source>
        <dbReference type="EMBL" id="TFK33054.1"/>
    </source>
</evidence>
<name>A0A5C3LIY5_9AGAR</name>
<evidence type="ECO:0008006" key="4">
    <source>
        <dbReference type="Google" id="ProtNLM"/>
    </source>
</evidence>
<evidence type="ECO:0000313" key="3">
    <source>
        <dbReference type="Proteomes" id="UP000308652"/>
    </source>
</evidence>
<feature type="region of interest" description="Disordered" evidence="1">
    <location>
        <begin position="1"/>
        <end position="25"/>
    </location>
</feature>
<reference evidence="2 3" key="1">
    <citation type="journal article" date="2019" name="Nat. Ecol. Evol.">
        <title>Megaphylogeny resolves global patterns of mushroom evolution.</title>
        <authorList>
            <person name="Varga T."/>
            <person name="Krizsan K."/>
            <person name="Foldi C."/>
            <person name="Dima B."/>
            <person name="Sanchez-Garcia M."/>
            <person name="Sanchez-Ramirez S."/>
            <person name="Szollosi G.J."/>
            <person name="Szarkandi J.G."/>
            <person name="Papp V."/>
            <person name="Albert L."/>
            <person name="Andreopoulos W."/>
            <person name="Angelini C."/>
            <person name="Antonin V."/>
            <person name="Barry K.W."/>
            <person name="Bougher N.L."/>
            <person name="Buchanan P."/>
            <person name="Buyck B."/>
            <person name="Bense V."/>
            <person name="Catcheside P."/>
            <person name="Chovatia M."/>
            <person name="Cooper J."/>
            <person name="Damon W."/>
            <person name="Desjardin D."/>
            <person name="Finy P."/>
            <person name="Geml J."/>
            <person name="Haridas S."/>
            <person name="Hughes K."/>
            <person name="Justo A."/>
            <person name="Karasinski D."/>
            <person name="Kautmanova I."/>
            <person name="Kiss B."/>
            <person name="Kocsube S."/>
            <person name="Kotiranta H."/>
            <person name="LaButti K.M."/>
            <person name="Lechner B.E."/>
            <person name="Liimatainen K."/>
            <person name="Lipzen A."/>
            <person name="Lukacs Z."/>
            <person name="Mihaltcheva S."/>
            <person name="Morgado L.N."/>
            <person name="Niskanen T."/>
            <person name="Noordeloos M.E."/>
            <person name="Ohm R.A."/>
            <person name="Ortiz-Santana B."/>
            <person name="Ovrebo C."/>
            <person name="Racz N."/>
            <person name="Riley R."/>
            <person name="Savchenko A."/>
            <person name="Shiryaev A."/>
            <person name="Soop K."/>
            <person name="Spirin V."/>
            <person name="Szebenyi C."/>
            <person name="Tomsovsky M."/>
            <person name="Tulloss R.E."/>
            <person name="Uehling J."/>
            <person name="Grigoriev I.V."/>
            <person name="Vagvolgyi C."/>
            <person name="Papp T."/>
            <person name="Martin F.M."/>
            <person name="Miettinen O."/>
            <person name="Hibbett D.S."/>
            <person name="Nagy L.G."/>
        </authorList>
    </citation>
    <scope>NUCLEOTIDE SEQUENCE [LARGE SCALE GENOMIC DNA]</scope>
    <source>
        <strain evidence="2 3">CBS 166.37</strain>
    </source>
</reference>
<dbReference type="InterPro" id="IPR046521">
    <property type="entry name" value="DUF6698"/>
</dbReference>
<dbReference type="EMBL" id="ML213656">
    <property type="protein sequence ID" value="TFK33054.1"/>
    <property type="molecule type" value="Genomic_DNA"/>
</dbReference>
<protein>
    <recommendedName>
        <fullName evidence="4">Fungal-type protein kinase domain-containing protein</fullName>
    </recommendedName>
</protein>